<gene>
    <name evidence="1" type="ORF">AVDCRST_MAG04-3758</name>
</gene>
<organism evidence="1">
    <name type="scientific">uncultured Acetobacteraceae bacterium</name>
    <dbReference type="NCBI Taxonomy" id="169975"/>
    <lineage>
        <taxon>Bacteria</taxon>
        <taxon>Pseudomonadati</taxon>
        <taxon>Pseudomonadota</taxon>
        <taxon>Alphaproteobacteria</taxon>
        <taxon>Acetobacterales</taxon>
        <taxon>Acetobacteraceae</taxon>
        <taxon>environmental samples</taxon>
    </lineage>
</organism>
<sequence>CLHRRHHGLILGTGGRGQSALTVSGQRALACCFGEHLHAP</sequence>
<feature type="non-terminal residue" evidence="1">
    <location>
        <position position="1"/>
    </location>
</feature>
<protein>
    <submittedName>
        <fullName evidence="1">Uncharacterized protein</fullName>
    </submittedName>
</protein>
<feature type="non-terminal residue" evidence="1">
    <location>
        <position position="40"/>
    </location>
</feature>
<reference evidence="1" key="1">
    <citation type="submission" date="2020-02" db="EMBL/GenBank/DDBJ databases">
        <authorList>
            <person name="Meier V. D."/>
        </authorList>
    </citation>
    <scope>NUCLEOTIDE SEQUENCE</scope>
    <source>
        <strain evidence="1">AVDCRST_MAG04</strain>
    </source>
</reference>
<evidence type="ECO:0000313" key="1">
    <source>
        <dbReference type="EMBL" id="CAA9281426.1"/>
    </source>
</evidence>
<dbReference type="AlphaFoldDB" id="A0A6J4JL70"/>
<accession>A0A6J4JL70</accession>
<proteinExistence type="predicted"/>
<dbReference type="EMBL" id="CADCTL010000283">
    <property type="protein sequence ID" value="CAA9281426.1"/>
    <property type="molecule type" value="Genomic_DNA"/>
</dbReference>
<name>A0A6J4JL70_9PROT</name>